<dbReference type="Proteomes" id="UP000322873">
    <property type="component" value="Unassembled WGS sequence"/>
</dbReference>
<evidence type="ECO:0000313" key="4">
    <source>
        <dbReference type="EMBL" id="KAA8575256.1"/>
    </source>
</evidence>
<dbReference type="OrthoDB" id="3454835at2759"/>
<evidence type="ECO:0000256" key="2">
    <source>
        <dbReference type="SAM" id="Phobius"/>
    </source>
</evidence>
<evidence type="ECO:0000256" key="1">
    <source>
        <dbReference type="ARBA" id="ARBA00005986"/>
    </source>
</evidence>
<dbReference type="Pfam" id="PF07110">
    <property type="entry name" value="EthD"/>
    <property type="match status" value="1"/>
</dbReference>
<dbReference type="SUPFAM" id="SSF54909">
    <property type="entry name" value="Dimeric alpha+beta barrel"/>
    <property type="match status" value="1"/>
</dbReference>
<feature type="transmembrane region" description="Helical" evidence="2">
    <location>
        <begin position="161"/>
        <end position="180"/>
    </location>
</feature>
<sequence length="192" mass="22102">MAIIPQPKVSNPHGSNKVRYLCLTICGYRKPGMSEEDYRNHMVNVSAPLTKDLMVKYGVKRWTQIHNQTATRALMSQLFDPQMCNVADFDCFSQVVFENLEDYKRMKQDPWYKEHLIGDHEKFADTKRSQMTIGWIEEFVRDGQVVDGFEVKHTSSRFNKYFYALIAGLIVLGGLGWRSVQIMGLNALKGSL</sequence>
<keyword evidence="2" id="KW-1133">Transmembrane helix</keyword>
<keyword evidence="2" id="KW-0472">Membrane</keyword>
<name>A0A5M9K518_MONFR</name>
<evidence type="ECO:0000313" key="5">
    <source>
        <dbReference type="Proteomes" id="UP000322873"/>
    </source>
</evidence>
<evidence type="ECO:0000259" key="3">
    <source>
        <dbReference type="Pfam" id="PF07110"/>
    </source>
</evidence>
<keyword evidence="2" id="KW-0812">Transmembrane</keyword>
<organism evidence="4 5">
    <name type="scientific">Monilinia fructicola</name>
    <name type="common">Brown rot fungus</name>
    <name type="synonym">Ciboria fructicola</name>
    <dbReference type="NCBI Taxonomy" id="38448"/>
    <lineage>
        <taxon>Eukaryota</taxon>
        <taxon>Fungi</taxon>
        <taxon>Dikarya</taxon>
        <taxon>Ascomycota</taxon>
        <taxon>Pezizomycotina</taxon>
        <taxon>Leotiomycetes</taxon>
        <taxon>Helotiales</taxon>
        <taxon>Sclerotiniaceae</taxon>
        <taxon>Monilinia</taxon>
    </lineage>
</organism>
<gene>
    <name evidence="4" type="ORF">EYC84_004440</name>
</gene>
<accession>A0A5M9K518</accession>
<dbReference type="GO" id="GO:0016491">
    <property type="term" value="F:oxidoreductase activity"/>
    <property type="evidence" value="ECO:0007669"/>
    <property type="project" value="InterPro"/>
</dbReference>
<feature type="domain" description="EthD" evidence="3">
    <location>
        <begin position="30"/>
        <end position="126"/>
    </location>
</feature>
<comment type="similarity">
    <text evidence="1">Belongs to the tpcK family.</text>
</comment>
<protein>
    <recommendedName>
        <fullName evidence="3">EthD domain-containing protein</fullName>
    </recommendedName>
</protein>
<dbReference type="AlphaFoldDB" id="A0A5M9K518"/>
<dbReference type="EMBL" id="VICG01000002">
    <property type="protein sequence ID" value="KAA8575256.1"/>
    <property type="molecule type" value="Genomic_DNA"/>
</dbReference>
<proteinExistence type="inferred from homology"/>
<keyword evidence="5" id="KW-1185">Reference proteome</keyword>
<dbReference type="InterPro" id="IPR009799">
    <property type="entry name" value="EthD_dom"/>
</dbReference>
<reference evidence="4 5" key="1">
    <citation type="submission" date="2019-06" db="EMBL/GenBank/DDBJ databases">
        <title>Genome Sequence of the Brown Rot Fungal Pathogen Monilinia fructicola.</title>
        <authorList>
            <person name="De Miccolis Angelini R.M."/>
            <person name="Landi L."/>
            <person name="Abate D."/>
            <person name="Pollastro S."/>
            <person name="Romanazzi G."/>
            <person name="Faretra F."/>
        </authorList>
    </citation>
    <scope>NUCLEOTIDE SEQUENCE [LARGE SCALE GENOMIC DNA]</scope>
    <source>
        <strain evidence="4 5">Mfrc123</strain>
    </source>
</reference>
<comment type="caution">
    <text evidence="4">The sequence shown here is derived from an EMBL/GenBank/DDBJ whole genome shotgun (WGS) entry which is preliminary data.</text>
</comment>
<dbReference type="VEuPathDB" id="FungiDB:MFRU_002g02080"/>
<dbReference type="Gene3D" id="3.30.70.100">
    <property type="match status" value="1"/>
</dbReference>
<dbReference type="InterPro" id="IPR011008">
    <property type="entry name" value="Dimeric_a/b-barrel"/>
</dbReference>